<dbReference type="GO" id="GO:0019698">
    <property type="term" value="P:D-galacturonate catabolic process"/>
    <property type="evidence" value="ECO:0007669"/>
    <property type="project" value="TreeGrafter"/>
</dbReference>
<gene>
    <name evidence="7" type="primary">uxaC</name>
    <name evidence="8" type="ORF">ELD05_06410</name>
</gene>
<dbReference type="PANTHER" id="PTHR30068:SF4">
    <property type="entry name" value="URONATE ISOMERASE"/>
    <property type="match status" value="1"/>
</dbReference>
<dbReference type="Proteomes" id="UP000282930">
    <property type="component" value="Chromosome"/>
</dbReference>
<dbReference type="GO" id="GO:0042840">
    <property type="term" value="P:D-glucuronate catabolic process"/>
    <property type="evidence" value="ECO:0007669"/>
    <property type="project" value="TreeGrafter"/>
</dbReference>
<dbReference type="Gene3D" id="1.10.2020.10">
    <property type="entry name" value="uronate isomerase, domain 2, chain A"/>
    <property type="match status" value="1"/>
</dbReference>
<organism evidence="8 9">
    <name type="scientific">Caldicellulosiruptor changbaiensis</name>
    <dbReference type="NCBI Taxonomy" id="1222016"/>
    <lineage>
        <taxon>Bacteria</taxon>
        <taxon>Bacillati</taxon>
        <taxon>Bacillota</taxon>
        <taxon>Bacillota incertae sedis</taxon>
        <taxon>Caldicellulosiruptorales</taxon>
        <taxon>Caldicellulosiruptoraceae</taxon>
        <taxon>Caldicellulosiruptor</taxon>
    </lineage>
</organism>
<dbReference type="NCBIfam" id="NF002794">
    <property type="entry name" value="PRK02925.1"/>
    <property type="match status" value="1"/>
</dbReference>
<evidence type="ECO:0000256" key="7">
    <source>
        <dbReference type="HAMAP-Rule" id="MF_00675"/>
    </source>
</evidence>
<dbReference type="Gene3D" id="3.20.20.140">
    <property type="entry name" value="Metal-dependent hydrolases"/>
    <property type="match status" value="1"/>
</dbReference>
<dbReference type="KEGG" id="ccha:ELD05_06410"/>
<keyword evidence="6 7" id="KW-0413">Isomerase</keyword>
<protein>
    <recommendedName>
        <fullName evidence="5 7">Uronate isomerase</fullName>
        <ecNumber evidence="4 7">5.3.1.12</ecNumber>
    </recommendedName>
    <alternativeName>
        <fullName evidence="7">Glucuronate isomerase</fullName>
    </alternativeName>
    <alternativeName>
        <fullName evidence="7">Uronic isomerase</fullName>
    </alternativeName>
</protein>
<reference evidence="8 9" key="1">
    <citation type="submission" date="2018-12" db="EMBL/GenBank/DDBJ databases">
        <title>Genome sequence from the cellulolytic species, Caldicellulosiruptor changbaiensis.</title>
        <authorList>
            <person name="Blumer-Schuette S.E."/>
            <person name="Mendoza C."/>
        </authorList>
    </citation>
    <scope>NUCLEOTIDE SEQUENCE [LARGE SCALE GENOMIC DNA]</scope>
    <source>
        <strain evidence="8 9">CBS-Z</strain>
    </source>
</reference>
<comment type="pathway">
    <text evidence="2 7">Carbohydrate metabolism; pentose and glucuronate interconversion.</text>
</comment>
<sequence length="464" mass="53671">MKRFMDEDFLLNNQTAKVLYEKYAKDMPIVDFHCHLNPKEIYENKKFRNITEVWLGGDHYKWRLMRANGIEEKYITGSADDYEKFLAWAKTIPMAIGNPIYHWTHLELKRYFGIDEILNEKSAPIIWEKTNKVLKELGARDIILRSNVEIICTTDDPVDTLEYHLKLKEDKDFNVKIYPTFRPDKGVNIERETFIPWVKKLAEVCGKKIESYDEFLDALKSRAEFFHSVGCRASDHAIDDMVFADASFDEVGNIFKKALAGEKLTEIEVAKYKTYTLRFLGKVYSSLGWAMQLHINALRNNNTRMFNILGPDTGYDSINDGHIASALVKFLDSLEKENSLPKAILYSLNPKDSYVLATIMGSFQDGSVPGKMQLGAAWWFNDSKDGNLQQMKDLANLGLLSRFVGMVTDSRSFLSYARHEYFRRLLCNLIGEWVENGEYPYDLETLGRIVQGICYYNAKEYFGF</sequence>
<evidence type="ECO:0000256" key="4">
    <source>
        <dbReference type="ARBA" id="ARBA00012546"/>
    </source>
</evidence>
<dbReference type="EC" id="5.3.1.12" evidence="4 7"/>
<dbReference type="PANTHER" id="PTHR30068">
    <property type="entry name" value="URONATE ISOMERASE"/>
    <property type="match status" value="1"/>
</dbReference>
<dbReference type="SUPFAM" id="SSF51556">
    <property type="entry name" value="Metallo-dependent hydrolases"/>
    <property type="match status" value="1"/>
</dbReference>
<dbReference type="EMBL" id="CP034791">
    <property type="protein sequence ID" value="AZT90304.1"/>
    <property type="molecule type" value="Genomic_DNA"/>
</dbReference>
<dbReference type="GO" id="GO:0008880">
    <property type="term" value="F:glucuronate isomerase activity"/>
    <property type="evidence" value="ECO:0007669"/>
    <property type="project" value="UniProtKB-UniRule"/>
</dbReference>
<dbReference type="RefSeq" id="WP_127351776.1">
    <property type="nucleotide sequence ID" value="NZ_CP034791.1"/>
</dbReference>
<name>A0A3T0D5J0_9FIRM</name>
<dbReference type="UniPathway" id="UPA00246"/>
<evidence type="ECO:0000256" key="1">
    <source>
        <dbReference type="ARBA" id="ARBA00001165"/>
    </source>
</evidence>
<dbReference type="AlphaFoldDB" id="A0A3T0D5J0"/>
<dbReference type="HAMAP" id="MF_00675">
    <property type="entry name" value="UxaC"/>
    <property type="match status" value="1"/>
</dbReference>
<comment type="catalytic activity">
    <reaction evidence="1 7">
        <text>D-glucuronate = D-fructuronate</text>
        <dbReference type="Rhea" id="RHEA:13049"/>
        <dbReference type="ChEBI" id="CHEBI:58720"/>
        <dbReference type="ChEBI" id="CHEBI:59863"/>
        <dbReference type="EC" id="5.3.1.12"/>
    </reaction>
</comment>
<evidence type="ECO:0000313" key="8">
    <source>
        <dbReference type="EMBL" id="AZT90304.1"/>
    </source>
</evidence>
<comment type="similarity">
    <text evidence="3 7">Belongs to the metallo-dependent hydrolases superfamily. Uronate isomerase family.</text>
</comment>
<accession>A0A3T0D5J0</accession>
<evidence type="ECO:0000313" key="9">
    <source>
        <dbReference type="Proteomes" id="UP000282930"/>
    </source>
</evidence>
<comment type="catalytic activity">
    <reaction evidence="7">
        <text>aldehydo-D-galacturonate = keto-D-tagaturonate</text>
        <dbReference type="Rhea" id="RHEA:27702"/>
        <dbReference type="ChEBI" id="CHEBI:12952"/>
        <dbReference type="ChEBI" id="CHEBI:17886"/>
    </reaction>
</comment>
<evidence type="ECO:0000256" key="2">
    <source>
        <dbReference type="ARBA" id="ARBA00004892"/>
    </source>
</evidence>
<dbReference type="Pfam" id="PF02614">
    <property type="entry name" value="UxaC"/>
    <property type="match status" value="1"/>
</dbReference>
<evidence type="ECO:0000256" key="6">
    <source>
        <dbReference type="ARBA" id="ARBA00023235"/>
    </source>
</evidence>
<dbReference type="InterPro" id="IPR003766">
    <property type="entry name" value="Uronate_isomerase"/>
</dbReference>
<dbReference type="InterPro" id="IPR032466">
    <property type="entry name" value="Metal_Hydrolase"/>
</dbReference>
<evidence type="ECO:0000256" key="5">
    <source>
        <dbReference type="ARBA" id="ARBA00020555"/>
    </source>
</evidence>
<proteinExistence type="inferred from homology"/>
<keyword evidence="9" id="KW-1185">Reference proteome</keyword>
<evidence type="ECO:0000256" key="3">
    <source>
        <dbReference type="ARBA" id="ARBA00008397"/>
    </source>
</evidence>